<keyword evidence="3" id="KW-1185">Reference proteome</keyword>
<dbReference type="Gene3D" id="1.10.287.1490">
    <property type="match status" value="1"/>
</dbReference>
<name>A0A8J6EAY6_9EUKA</name>
<organism evidence="2 3">
    <name type="scientific">Carpediemonas membranifera</name>
    <dbReference type="NCBI Taxonomy" id="201153"/>
    <lineage>
        <taxon>Eukaryota</taxon>
        <taxon>Metamonada</taxon>
        <taxon>Carpediemonas-like organisms</taxon>
        <taxon>Carpediemonas</taxon>
    </lineage>
</organism>
<dbReference type="Proteomes" id="UP000717585">
    <property type="component" value="Unassembled WGS sequence"/>
</dbReference>
<feature type="coiled-coil region" evidence="1">
    <location>
        <begin position="12"/>
        <end position="217"/>
    </location>
</feature>
<evidence type="ECO:0000313" key="3">
    <source>
        <dbReference type="Proteomes" id="UP000717585"/>
    </source>
</evidence>
<evidence type="ECO:0000313" key="2">
    <source>
        <dbReference type="EMBL" id="KAG9395725.1"/>
    </source>
</evidence>
<proteinExistence type="predicted"/>
<comment type="caution">
    <text evidence="2">The sequence shown here is derived from an EMBL/GenBank/DDBJ whole genome shotgun (WGS) entry which is preliminary data.</text>
</comment>
<protein>
    <submittedName>
        <fullName evidence="2">Chromosome partition protein Smc</fullName>
    </submittedName>
</protein>
<dbReference type="EMBL" id="JAHDYR010000008">
    <property type="protein sequence ID" value="KAG9395725.1"/>
    <property type="molecule type" value="Genomic_DNA"/>
</dbReference>
<feature type="coiled-coil region" evidence="1">
    <location>
        <begin position="294"/>
        <end position="328"/>
    </location>
</feature>
<gene>
    <name evidence="2" type="ORF">J8273_2632</name>
</gene>
<feature type="coiled-coil region" evidence="1">
    <location>
        <begin position="361"/>
        <end position="416"/>
    </location>
</feature>
<accession>A0A8J6EAY6</accession>
<evidence type="ECO:0000256" key="1">
    <source>
        <dbReference type="SAM" id="Coils"/>
    </source>
</evidence>
<keyword evidence="1" id="KW-0175">Coiled coil</keyword>
<dbReference type="AlphaFoldDB" id="A0A8J6EAY6"/>
<reference evidence="2" key="1">
    <citation type="submission" date="2021-05" db="EMBL/GenBank/DDBJ databases">
        <title>A free-living protist that lacks canonical eukaryotic 1 DNA replication and segregation systems.</title>
        <authorList>
            <person name="Salas-Leiva D.E."/>
            <person name="Tromer E.C."/>
            <person name="Curtis B.A."/>
            <person name="Jerlstrom-Hultqvist J."/>
            <person name="Kolisko M."/>
            <person name="Yi Z."/>
            <person name="Salas-Leiva J.S."/>
            <person name="Gallot-Lavallee L."/>
            <person name="Kops G.J.P.L."/>
            <person name="Archibald J.M."/>
            <person name="Simpson A.G.B."/>
            <person name="Roger A.J."/>
        </authorList>
    </citation>
    <scope>NUCLEOTIDE SEQUENCE</scope>
    <source>
        <strain evidence="2">BICM</strain>
    </source>
</reference>
<sequence length="438" mass="48797">MATPLAFYDEQIRQLTAELGQSRELLQEREEKKREYETKVTKERAEYRTVNQDLQKKLQLAKRELGAREHRKRELDSAISSFQQQLTSRDERQAKIDALEASNNSARTENEELRERISILRADVTHAADMTAAGQAKMKRLEQRLKRAMETEMAAEEESKRAEEALSQVVLQLNDMESRHNDVKLAVDRLAVMRKTRNNLRLQKAEWEDELKALHDATTSLNAQTKLMEETSRDRVSKINGETSRALQASGRIEASLDSLHAMLGRRAGYDQAASGGKAVSQAIAAQHALEAKVRRADDTVAKLSAQLDDLETGIHEAETKLGDLRCQLESVREGPARSTEALDEEAGSLANDVELLDGRLAEQTAALEQSRAKAADAKSALAAAKRRKAALMADIARLTEELEQAEGRRKAMDEASEKQAGVLHAVSALIREIDGLT</sequence>